<dbReference type="STRING" id="943830.A4A58_02320"/>
<keyword evidence="2" id="KW-1185">Reference proteome</keyword>
<reference evidence="1 2" key="1">
    <citation type="submission" date="2016-03" db="EMBL/GenBank/DDBJ databases">
        <title>Microsymbionts genomes from the relict species Vavilovia formosa (Stev.) Fed.</title>
        <authorList>
            <person name="Kopat V."/>
            <person name="Chirak E."/>
            <person name="Kimeklis A."/>
            <person name="Andronov E."/>
        </authorList>
    </citation>
    <scope>NUCLEOTIDE SEQUENCE [LARGE SCALE GENOMIC DNA]</scope>
    <source>
        <strain evidence="1 2">Vaf07</strain>
    </source>
</reference>
<sequence>MSENLLRQIAAELNNTPGAAERTPRMAGMVADINARIAAEAIRVMPFDSSPYAYRASLAAVDKR</sequence>
<dbReference type="AlphaFoldDB" id="A0A161QUQ2"/>
<gene>
    <name evidence="1" type="ORF">A4A58_02320</name>
</gene>
<evidence type="ECO:0000313" key="1">
    <source>
        <dbReference type="EMBL" id="KZD25304.1"/>
    </source>
</evidence>
<accession>A0A161QUQ2</accession>
<dbReference type="Proteomes" id="UP000076574">
    <property type="component" value="Unassembled WGS sequence"/>
</dbReference>
<dbReference type="RefSeq" id="WP_068729430.1">
    <property type="nucleotide sequence ID" value="NZ_LVYV01000001.1"/>
</dbReference>
<organism evidence="1 2">
    <name type="scientific">Tardiphaga robiniae</name>
    <dbReference type="NCBI Taxonomy" id="943830"/>
    <lineage>
        <taxon>Bacteria</taxon>
        <taxon>Pseudomonadati</taxon>
        <taxon>Pseudomonadota</taxon>
        <taxon>Alphaproteobacteria</taxon>
        <taxon>Hyphomicrobiales</taxon>
        <taxon>Nitrobacteraceae</taxon>
        <taxon>Tardiphaga</taxon>
    </lineage>
</organism>
<dbReference type="EMBL" id="LVYV01000001">
    <property type="protein sequence ID" value="KZD25304.1"/>
    <property type="molecule type" value="Genomic_DNA"/>
</dbReference>
<evidence type="ECO:0000313" key="2">
    <source>
        <dbReference type="Proteomes" id="UP000076574"/>
    </source>
</evidence>
<protein>
    <submittedName>
        <fullName evidence="1">Uncharacterized protein</fullName>
    </submittedName>
</protein>
<dbReference type="OrthoDB" id="8265917at2"/>
<name>A0A161QUQ2_9BRAD</name>
<proteinExistence type="predicted"/>
<comment type="caution">
    <text evidence="1">The sequence shown here is derived from an EMBL/GenBank/DDBJ whole genome shotgun (WGS) entry which is preliminary data.</text>
</comment>